<feature type="non-terminal residue" evidence="1">
    <location>
        <position position="1"/>
    </location>
</feature>
<dbReference type="EMBL" id="CAJVPU010012001">
    <property type="protein sequence ID" value="CAG8619391.1"/>
    <property type="molecule type" value="Genomic_DNA"/>
</dbReference>
<sequence length="53" mass="5969">VKRWYVLGMGRMQTSNQPTSEKRCLSTAHGIMKSIEQGPKLVVFAKKTLKCMA</sequence>
<comment type="caution">
    <text evidence="1">The sequence shown here is derived from an EMBL/GenBank/DDBJ whole genome shotgun (WGS) entry which is preliminary data.</text>
</comment>
<evidence type="ECO:0000313" key="1">
    <source>
        <dbReference type="EMBL" id="CAG8619391.1"/>
    </source>
</evidence>
<gene>
    <name evidence="1" type="ORF">DHETER_LOCUS7951</name>
</gene>
<accession>A0ACA9MXH7</accession>
<keyword evidence="2" id="KW-1185">Reference proteome</keyword>
<organism evidence="1 2">
    <name type="scientific">Dentiscutata heterogama</name>
    <dbReference type="NCBI Taxonomy" id="1316150"/>
    <lineage>
        <taxon>Eukaryota</taxon>
        <taxon>Fungi</taxon>
        <taxon>Fungi incertae sedis</taxon>
        <taxon>Mucoromycota</taxon>
        <taxon>Glomeromycotina</taxon>
        <taxon>Glomeromycetes</taxon>
        <taxon>Diversisporales</taxon>
        <taxon>Gigasporaceae</taxon>
        <taxon>Dentiscutata</taxon>
    </lineage>
</organism>
<name>A0ACA9MXH7_9GLOM</name>
<proteinExistence type="predicted"/>
<evidence type="ECO:0000313" key="2">
    <source>
        <dbReference type="Proteomes" id="UP000789702"/>
    </source>
</evidence>
<protein>
    <submittedName>
        <fullName evidence="1">756_t:CDS:1</fullName>
    </submittedName>
</protein>
<reference evidence="1" key="1">
    <citation type="submission" date="2021-06" db="EMBL/GenBank/DDBJ databases">
        <authorList>
            <person name="Kallberg Y."/>
            <person name="Tangrot J."/>
            <person name="Rosling A."/>
        </authorList>
    </citation>
    <scope>NUCLEOTIDE SEQUENCE</scope>
    <source>
        <strain evidence="1">IL203A</strain>
    </source>
</reference>
<dbReference type="Proteomes" id="UP000789702">
    <property type="component" value="Unassembled WGS sequence"/>
</dbReference>